<evidence type="ECO:0000256" key="3">
    <source>
        <dbReference type="ARBA" id="ARBA00023163"/>
    </source>
</evidence>
<feature type="domain" description="HTH tetR-type" evidence="5">
    <location>
        <begin position="13"/>
        <end position="73"/>
    </location>
</feature>
<proteinExistence type="predicted"/>
<dbReference type="PROSITE" id="PS01081">
    <property type="entry name" value="HTH_TETR_1"/>
    <property type="match status" value="1"/>
</dbReference>
<evidence type="ECO:0000313" key="6">
    <source>
        <dbReference type="EMBL" id="ROS04737.1"/>
    </source>
</evidence>
<sequence>MLNLRDKDTSMSSDKRQDILDTALQLFVEQGFHATSTASLAKAAGVANGTVFHHFGSKQGLISTLYLDIKSQLATDILPDEIPALPMNSQDIKLLSASIWNSAIDWAVDNPMKQQFFKTFSHSSVLDQTIRDEAMKKVMGFIEQLIVIGQQQGLLSQFPIELMLENCYGQYTHSAGYFIAHPQHAQSTEHRDAAFAMFWNALSVSTE</sequence>
<dbReference type="PROSITE" id="PS50977">
    <property type="entry name" value="HTH_TETR_2"/>
    <property type="match status" value="1"/>
</dbReference>
<dbReference type="EMBL" id="RKHR01000003">
    <property type="protein sequence ID" value="ROS04737.1"/>
    <property type="molecule type" value="Genomic_DNA"/>
</dbReference>
<dbReference type="InterPro" id="IPR009057">
    <property type="entry name" value="Homeodomain-like_sf"/>
</dbReference>
<name>A0A3N2DY77_9GAMM</name>
<evidence type="ECO:0000259" key="5">
    <source>
        <dbReference type="PROSITE" id="PS50977"/>
    </source>
</evidence>
<keyword evidence="1" id="KW-0805">Transcription regulation</keyword>
<accession>A0A3N2DY77</accession>
<keyword evidence="7" id="KW-1185">Reference proteome</keyword>
<feature type="DNA-binding region" description="H-T-H motif" evidence="4">
    <location>
        <begin position="36"/>
        <end position="55"/>
    </location>
</feature>
<dbReference type="RefSeq" id="WP_211333518.1">
    <property type="nucleotide sequence ID" value="NZ_RKHR01000003.1"/>
</dbReference>
<dbReference type="PANTHER" id="PTHR30055">
    <property type="entry name" value="HTH-TYPE TRANSCRIPTIONAL REGULATOR RUTR"/>
    <property type="match status" value="1"/>
</dbReference>
<dbReference type="SUPFAM" id="SSF46689">
    <property type="entry name" value="Homeodomain-like"/>
    <property type="match status" value="1"/>
</dbReference>
<dbReference type="PANTHER" id="PTHR30055:SF222">
    <property type="entry name" value="REGULATORY PROTEIN"/>
    <property type="match status" value="1"/>
</dbReference>
<dbReference type="InterPro" id="IPR001647">
    <property type="entry name" value="HTH_TetR"/>
</dbReference>
<protein>
    <submittedName>
        <fullName evidence="6">TetR family transcriptional regulator</fullName>
    </submittedName>
</protein>
<dbReference type="PRINTS" id="PR00455">
    <property type="entry name" value="HTHTETR"/>
</dbReference>
<dbReference type="Pfam" id="PF00440">
    <property type="entry name" value="TetR_N"/>
    <property type="match status" value="1"/>
</dbReference>
<evidence type="ECO:0000256" key="4">
    <source>
        <dbReference type="PROSITE-ProRule" id="PRU00335"/>
    </source>
</evidence>
<dbReference type="FunFam" id="1.10.10.60:FF:000141">
    <property type="entry name" value="TetR family transcriptional regulator"/>
    <property type="match status" value="1"/>
</dbReference>
<keyword evidence="3" id="KW-0804">Transcription</keyword>
<dbReference type="Proteomes" id="UP000275394">
    <property type="component" value="Unassembled WGS sequence"/>
</dbReference>
<comment type="caution">
    <text evidence="6">The sequence shown here is derived from an EMBL/GenBank/DDBJ whole genome shotgun (WGS) entry which is preliminary data.</text>
</comment>
<gene>
    <name evidence="6" type="ORF">EDC56_0250</name>
</gene>
<evidence type="ECO:0000256" key="1">
    <source>
        <dbReference type="ARBA" id="ARBA00023015"/>
    </source>
</evidence>
<evidence type="ECO:0000313" key="7">
    <source>
        <dbReference type="Proteomes" id="UP000275394"/>
    </source>
</evidence>
<keyword evidence="2 4" id="KW-0238">DNA-binding</keyword>
<evidence type="ECO:0000256" key="2">
    <source>
        <dbReference type="ARBA" id="ARBA00023125"/>
    </source>
</evidence>
<organism evidence="6 7">
    <name type="scientific">Sinobacterium caligoides</name>
    <dbReference type="NCBI Taxonomy" id="933926"/>
    <lineage>
        <taxon>Bacteria</taxon>
        <taxon>Pseudomonadati</taxon>
        <taxon>Pseudomonadota</taxon>
        <taxon>Gammaproteobacteria</taxon>
        <taxon>Cellvibrionales</taxon>
        <taxon>Spongiibacteraceae</taxon>
        <taxon>Sinobacterium</taxon>
    </lineage>
</organism>
<dbReference type="AlphaFoldDB" id="A0A3N2DY77"/>
<dbReference type="GO" id="GO:0003677">
    <property type="term" value="F:DNA binding"/>
    <property type="evidence" value="ECO:0007669"/>
    <property type="project" value="UniProtKB-UniRule"/>
</dbReference>
<dbReference type="InterPro" id="IPR023772">
    <property type="entry name" value="DNA-bd_HTH_TetR-type_CS"/>
</dbReference>
<dbReference type="InterPro" id="IPR050109">
    <property type="entry name" value="HTH-type_TetR-like_transc_reg"/>
</dbReference>
<reference evidence="6 7" key="1">
    <citation type="submission" date="2018-11" db="EMBL/GenBank/DDBJ databases">
        <title>Genomic Encyclopedia of Type Strains, Phase IV (KMG-IV): sequencing the most valuable type-strain genomes for metagenomic binning, comparative biology and taxonomic classification.</title>
        <authorList>
            <person name="Goeker M."/>
        </authorList>
    </citation>
    <scope>NUCLEOTIDE SEQUENCE [LARGE SCALE GENOMIC DNA]</scope>
    <source>
        <strain evidence="6 7">DSM 100316</strain>
    </source>
</reference>
<dbReference type="Gene3D" id="1.10.357.10">
    <property type="entry name" value="Tetracycline Repressor, domain 2"/>
    <property type="match status" value="1"/>
</dbReference>